<dbReference type="Pfam" id="PF06267">
    <property type="entry name" value="DUF1028"/>
    <property type="match status" value="1"/>
</dbReference>
<dbReference type="eggNOG" id="ENOG502TAVY">
    <property type="taxonomic scope" value="Eukaryota"/>
</dbReference>
<dbReference type="SUPFAM" id="SSF56235">
    <property type="entry name" value="N-terminal nucleophile aminohydrolases (Ntn hydrolases)"/>
    <property type="match status" value="1"/>
</dbReference>
<dbReference type="InterPro" id="IPR029055">
    <property type="entry name" value="Ntn_hydrolases_N"/>
</dbReference>
<dbReference type="EMBL" id="AGNL01005636">
    <property type="protein sequence ID" value="EJK72572.1"/>
    <property type="molecule type" value="Genomic_DNA"/>
</dbReference>
<protein>
    <submittedName>
        <fullName evidence="2">Uncharacterized protein</fullName>
    </submittedName>
</protein>
<organism evidence="2 3">
    <name type="scientific">Thalassiosira oceanica</name>
    <name type="common">Marine diatom</name>
    <dbReference type="NCBI Taxonomy" id="159749"/>
    <lineage>
        <taxon>Eukaryota</taxon>
        <taxon>Sar</taxon>
        <taxon>Stramenopiles</taxon>
        <taxon>Ochrophyta</taxon>
        <taxon>Bacillariophyta</taxon>
        <taxon>Coscinodiscophyceae</taxon>
        <taxon>Thalassiosirophycidae</taxon>
        <taxon>Thalassiosirales</taxon>
        <taxon>Thalassiosiraceae</taxon>
        <taxon>Thalassiosira</taxon>
    </lineage>
</organism>
<dbReference type="Gene3D" id="3.60.20.10">
    <property type="entry name" value="Glutamine Phosphoribosylpyrophosphate, subunit 1, domain 1"/>
    <property type="match status" value="1"/>
</dbReference>
<reference evidence="2 3" key="1">
    <citation type="journal article" date="2012" name="Genome Biol.">
        <title>Genome and low-iron response of an oceanic diatom adapted to chronic iron limitation.</title>
        <authorList>
            <person name="Lommer M."/>
            <person name="Specht M."/>
            <person name="Roy A.S."/>
            <person name="Kraemer L."/>
            <person name="Andreson R."/>
            <person name="Gutowska M.A."/>
            <person name="Wolf J."/>
            <person name="Bergner S.V."/>
            <person name="Schilhabel M.B."/>
            <person name="Klostermeier U.C."/>
            <person name="Beiko R.G."/>
            <person name="Rosenstiel P."/>
            <person name="Hippler M."/>
            <person name="Laroche J."/>
        </authorList>
    </citation>
    <scope>NUCLEOTIDE SEQUENCE [LARGE SCALE GENOMIC DNA]</scope>
    <source>
        <strain evidence="2 3">CCMP1005</strain>
    </source>
</reference>
<sequence length="472" mass="51032">MNYYSSNAILFAAMASQAMGTWSIIAIDKRTNQIGSAMATCLDSDRFPEGARNFLDHGFSAVPFKGGIVAQANIQDDTGPASVVGLPLLRDGSAAQHIVSAMVSPEADPGSITYQTLVGDRTYPLYELRQYGVVTYNETTPVAAYTGPKLTPLYSAFGFAETEETSRSSVTSEYTVSVQGNIIFPGTVEATLAAFEESNTTSFAERLFGALRQGFVATGGDARCDYNPKLKEAVLSWLKIMEDDGTFSLDIEAELGESQELSALDSIEDQLGSWREVESSDSGQSTWTIEPSRAPSPTNLKNDPNQNDVPSQSTNESTQSYVPSHSNDEGRPELPHSPADKPRIHVVTALPSKCPHFLGLLTMNRREVSSPSPSLSAADEVPLAERETSYQETLMLKLSVRDLRDHHTLADHIAVVILLALALICPEPVSVKVPLDLSYVLPLISTTDQSTSPPLEAIASVIASQPWKLLGW</sequence>
<dbReference type="InterPro" id="IPR010430">
    <property type="entry name" value="DUF1028"/>
</dbReference>
<keyword evidence="3" id="KW-1185">Reference proteome</keyword>
<dbReference type="AlphaFoldDB" id="K0TMB9"/>
<name>K0TMB9_THAOC</name>
<evidence type="ECO:0000256" key="1">
    <source>
        <dbReference type="SAM" id="MobiDB-lite"/>
    </source>
</evidence>
<feature type="compositionally biased region" description="Polar residues" evidence="1">
    <location>
        <begin position="280"/>
        <end position="325"/>
    </location>
</feature>
<dbReference type="Proteomes" id="UP000266841">
    <property type="component" value="Unassembled WGS sequence"/>
</dbReference>
<evidence type="ECO:0000313" key="2">
    <source>
        <dbReference type="EMBL" id="EJK72572.1"/>
    </source>
</evidence>
<feature type="region of interest" description="Disordered" evidence="1">
    <location>
        <begin position="274"/>
        <end position="340"/>
    </location>
</feature>
<feature type="compositionally biased region" description="Basic and acidic residues" evidence="1">
    <location>
        <begin position="326"/>
        <end position="340"/>
    </location>
</feature>
<evidence type="ECO:0000313" key="3">
    <source>
        <dbReference type="Proteomes" id="UP000266841"/>
    </source>
</evidence>
<gene>
    <name evidence="2" type="ORF">THAOC_05885</name>
</gene>
<accession>K0TMB9</accession>
<comment type="caution">
    <text evidence="2">The sequence shown here is derived from an EMBL/GenBank/DDBJ whole genome shotgun (WGS) entry which is preliminary data.</text>
</comment>
<proteinExistence type="predicted"/>